<feature type="region of interest" description="Disordered" evidence="1">
    <location>
        <begin position="53"/>
        <end position="148"/>
    </location>
</feature>
<keyword evidence="3" id="KW-1185">Reference proteome</keyword>
<evidence type="ECO:0000256" key="1">
    <source>
        <dbReference type="SAM" id="MobiDB-lite"/>
    </source>
</evidence>
<dbReference type="Proteomes" id="UP000774617">
    <property type="component" value="Unassembled WGS sequence"/>
</dbReference>
<comment type="caution">
    <text evidence="2">The sequence shown here is derived from an EMBL/GenBank/DDBJ whole genome shotgun (WGS) entry which is preliminary data.</text>
</comment>
<sequence length="148" mass="15935">MPVSWNAENEARLMIAIMEVAEIKLSKEQWTTVAEKLGEEFTMEGVRQHVQKALRTKAAGSSPTKAAATPKAKAPKAGGRKKKTKDDDADQTPSSSPRKRGASKNASALTDGDDIEEPESPTKKVKHEDVEAGGQSGSFFDQESAYMG</sequence>
<proteinExistence type="predicted"/>
<feature type="compositionally biased region" description="Low complexity" evidence="1">
    <location>
        <begin position="63"/>
        <end position="77"/>
    </location>
</feature>
<evidence type="ECO:0000313" key="3">
    <source>
        <dbReference type="Proteomes" id="UP000774617"/>
    </source>
</evidence>
<evidence type="ECO:0000313" key="2">
    <source>
        <dbReference type="EMBL" id="KAH7048383.1"/>
    </source>
</evidence>
<feature type="compositionally biased region" description="Basic and acidic residues" evidence="1">
    <location>
        <begin position="120"/>
        <end position="130"/>
    </location>
</feature>
<dbReference type="EMBL" id="JAGTJR010000015">
    <property type="protein sequence ID" value="KAH7048383.1"/>
    <property type="molecule type" value="Genomic_DNA"/>
</dbReference>
<reference evidence="2 3" key="1">
    <citation type="journal article" date="2021" name="Nat. Commun.">
        <title>Genetic determinants of endophytism in the Arabidopsis root mycobiome.</title>
        <authorList>
            <person name="Mesny F."/>
            <person name="Miyauchi S."/>
            <person name="Thiergart T."/>
            <person name="Pickel B."/>
            <person name="Atanasova L."/>
            <person name="Karlsson M."/>
            <person name="Huettel B."/>
            <person name="Barry K.W."/>
            <person name="Haridas S."/>
            <person name="Chen C."/>
            <person name="Bauer D."/>
            <person name="Andreopoulos W."/>
            <person name="Pangilinan J."/>
            <person name="LaButti K."/>
            <person name="Riley R."/>
            <person name="Lipzen A."/>
            <person name="Clum A."/>
            <person name="Drula E."/>
            <person name="Henrissat B."/>
            <person name="Kohler A."/>
            <person name="Grigoriev I.V."/>
            <person name="Martin F.M."/>
            <person name="Hacquard S."/>
        </authorList>
    </citation>
    <scope>NUCLEOTIDE SEQUENCE [LARGE SCALE GENOMIC DNA]</scope>
    <source>
        <strain evidence="2 3">MPI-SDFR-AT-0080</strain>
    </source>
</reference>
<name>A0ABQ8G8S2_9PEZI</name>
<organism evidence="2 3">
    <name type="scientific">Macrophomina phaseolina</name>
    <dbReference type="NCBI Taxonomy" id="35725"/>
    <lineage>
        <taxon>Eukaryota</taxon>
        <taxon>Fungi</taxon>
        <taxon>Dikarya</taxon>
        <taxon>Ascomycota</taxon>
        <taxon>Pezizomycotina</taxon>
        <taxon>Dothideomycetes</taxon>
        <taxon>Dothideomycetes incertae sedis</taxon>
        <taxon>Botryosphaeriales</taxon>
        <taxon>Botryosphaeriaceae</taxon>
        <taxon>Macrophomina</taxon>
    </lineage>
</organism>
<protein>
    <submittedName>
        <fullName evidence="2">Uncharacterized protein</fullName>
    </submittedName>
</protein>
<accession>A0ABQ8G8S2</accession>
<gene>
    <name evidence="2" type="ORF">B0J12DRAFT_786264</name>
</gene>